<dbReference type="Proteomes" id="UP000094444">
    <property type="component" value="Unassembled WGS sequence"/>
</dbReference>
<dbReference type="OrthoDB" id="5238794at2759"/>
<reference evidence="2" key="1">
    <citation type="submission" date="2017-09" db="EMBL/GenBank/DDBJ databases">
        <title>Polyketide synthases of a Diaporthe helianthi virulent isolate.</title>
        <authorList>
            <person name="Baroncelli R."/>
        </authorList>
    </citation>
    <scope>NUCLEOTIDE SEQUENCE [LARGE SCALE GENOMIC DNA]</scope>
    <source>
        <strain evidence="2">7/96</strain>
    </source>
</reference>
<feature type="region of interest" description="Disordered" evidence="1">
    <location>
        <begin position="474"/>
        <end position="495"/>
    </location>
</feature>
<evidence type="ECO:0000313" key="2">
    <source>
        <dbReference type="EMBL" id="POS75879.1"/>
    </source>
</evidence>
<accession>A0A2P5I093</accession>
<name>A0A2P5I093_DIAHE</name>
<comment type="caution">
    <text evidence="2">The sequence shown here is derived from an EMBL/GenBank/DDBJ whole genome shotgun (WGS) entry which is preliminary data.</text>
</comment>
<feature type="compositionally biased region" description="Basic and acidic residues" evidence="1">
    <location>
        <begin position="197"/>
        <end position="209"/>
    </location>
</feature>
<organism evidence="2 3">
    <name type="scientific">Diaporthe helianthi</name>
    <dbReference type="NCBI Taxonomy" id="158607"/>
    <lineage>
        <taxon>Eukaryota</taxon>
        <taxon>Fungi</taxon>
        <taxon>Dikarya</taxon>
        <taxon>Ascomycota</taxon>
        <taxon>Pezizomycotina</taxon>
        <taxon>Sordariomycetes</taxon>
        <taxon>Sordariomycetidae</taxon>
        <taxon>Diaporthales</taxon>
        <taxon>Diaporthaceae</taxon>
        <taxon>Diaporthe</taxon>
    </lineage>
</organism>
<evidence type="ECO:0000256" key="1">
    <source>
        <dbReference type="SAM" id="MobiDB-lite"/>
    </source>
</evidence>
<feature type="compositionally biased region" description="Polar residues" evidence="1">
    <location>
        <begin position="210"/>
        <end position="224"/>
    </location>
</feature>
<evidence type="ECO:0000313" key="3">
    <source>
        <dbReference type="Proteomes" id="UP000094444"/>
    </source>
</evidence>
<feature type="region of interest" description="Disordered" evidence="1">
    <location>
        <begin position="35"/>
        <end position="56"/>
    </location>
</feature>
<sequence>MINPAGQPAIGGVTMLGLNFARTFDSMSWFGVKPETKKAGPAKPSHTLTYSSPSAPSLSLSKLQLQELLDACIVKHGAMDPFHSLFDQSLFFGESYQITTPAHGIPSYLDLHQSGRSIIMKAPLFTAFPPHISGNMDVTPFSALFPAHLLLESVEPVTKAKNTYLPDLATSTLHHTSLNLDQLLHDHVSSNNITSIDADHSGCENEHTPAQDNSGRTSPQSYAGSDNEAESPFGTLSSSRRSSWATSINTSCAVGDDDNYSHISEKPAAELDQNVDVIELLHDYEHYMELIDVGHPENGRKRDFIAPAPGAKEGMDVATAEVEAHVADQPASELGGDLVSECSEAPVLELATGHPAEPDMDMATGEMDAHVHAADEPAAEASGDLALECAKALAMVDEPAQADKPLQPEMSTSAQQGPRRTPVEEVALAHSHCDVNNVKLRVLSDDRGREYVLYRDCFHVLPIEMAREFMLRDNDDDDLDEPKQLGTIPEEEDDG</sequence>
<feature type="region of interest" description="Disordered" evidence="1">
    <location>
        <begin position="195"/>
        <end position="240"/>
    </location>
</feature>
<dbReference type="AlphaFoldDB" id="A0A2P5I093"/>
<feature type="compositionally biased region" description="Polar residues" evidence="1">
    <location>
        <begin position="409"/>
        <end position="418"/>
    </location>
</feature>
<proteinExistence type="predicted"/>
<protein>
    <submittedName>
        <fullName evidence="2">Uncharacterized protein</fullName>
    </submittedName>
</protein>
<dbReference type="EMBL" id="MAVT02000432">
    <property type="protein sequence ID" value="POS75879.1"/>
    <property type="molecule type" value="Genomic_DNA"/>
</dbReference>
<gene>
    <name evidence="2" type="ORF">DHEL01_v205721</name>
</gene>
<dbReference type="InParanoid" id="A0A2P5I093"/>
<feature type="region of interest" description="Disordered" evidence="1">
    <location>
        <begin position="400"/>
        <end position="419"/>
    </location>
</feature>
<keyword evidence="3" id="KW-1185">Reference proteome</keyword>